<evidence type="ECO:0000256" key="1">
    <source>
        <dbReference type="ARBA" id="ARBA00004651"/>
    </source>
</evidence>
<accession>A0A2T0TUY7</accession>
<name>A0A2T0TUY7_9SPHI</name>
<keyword evidence="2" id="KW-1003">Cell membrane</keyword>
<evidence type="ECO:0000259" key="7">
    <source>
        <dbReference type="Pfam" id="PF06271"/>
    </source>
</evidence>
<reference evidence="9 10" key="1">
    <citation type="submission" date="2018-03" db="EMBL/GenBank/DDBJ databases">
        <title>Genomic Encyclopedia of Type Strains, Phase III (KMG-III): the genomes of soil and plant-associated and newly described type strains.</title>
        <authorList>
            <person name="Whitman W."/>
        </authorList>
    </citation>
    <scope>NUCLEOTIDE SEQUENCE [LARGE SCALE GENOMIC DNA]</scope>
    <source>
        <strain evidence="9 10">CGMCC 1.9313</strain>
    </source>
</reference>
<dbReference type="Proteomes" id="UP000238034">
    <property type="component" value="Unassembled WGS sequence"/>
</dbReference>
<gene>
    <name evidence="9" type="ORF">B0I27_11129</name>
</gene>
<dbReference type="RefSeq" id="WP_106294826.1">
    <property type="nucleotide sequence ID" value="NZ_PVTH01000011.1"/>
</dbReference>
<dbReference type="AlphaFoldDB" id="A0A2T0TUY7"/>
<comment type="caution">
    <text evidence="9">The sequence shown here is derived from an EMBL/GenBank/DDBJ whole genome shotgun (WGS) entry which is preliminary data.</text>
</comment>
<dbReference type="Pfam" id="PF14237">
    <property type="entry name" value="GYF_2"/>
    <property type="match status" value="1"/>
</dbReference>
<dbReference type="PANTHER" id="PTHR36115:SF4">
    <property type="entry name" value="MEMBRANE PROTEIN"/>
    <property type="match status" value="1"/>
</dbReference>
<dbReference type="PANTHER" id="PTHR36115">
    <property type="entry name" value="PROLINE-RICH ANTIGEN HOMOLOG-RELATED"/>
    <property type="match status" value="1"/>
</dbReference>
<evidence type="ECO:0000256" key="5">
    <source>
        <dbReference type="ARBA" id="ARBA00023136"/>
    </source>
</evidence>
<evidence type="ECO:0000256" key="3">
    <source>
        <dbReference type="ARBA" id="ARBA00022692"/>
    </source>
</evidence>
<organism evidence="9 10">
    <name type="scientific">Arcticibacter pallidicorallinus</name>
    <dbReference type="NCBI Taxonomy" id="1259464"/>
    <lineage>
        <taxon>Bacteria</taxon>
        <taxon>Pseudomonadati</taxon>
        <taxon>Bacteroidota</taxon>
        <taxon>Sphingobacteriia</taxon>
        <taxon>Sphingobacteriales</taxon>
        <taxon>Sphingobacteriaceae</taxon>
        <taxon>Arcticibacter</taxon>
    </lineage>
</organism>
<evidence type="ECO:0000256" key="4">
    <source>
        <dbReference type="ARBA" id="ARBA00022989"/>
    </source>
</evidence>
<feature type="transmembrane region" description="Helical" evidence="6">
    <location>
        <begin position="74"/>
        <end position="98"/>
    </location>
</feature>
<dbReference type="EMBL" id="PVTH01000011">
    <property type="protein sequence ID" value="PRY49473.1"/>
    <property type="molecule type" value="Genomic_DNA"/>
</dbReference>
<feature type="domain" description="RDD" evidence="7">
    <location>
        <begin position="67"/>
        <end position="192"/>
    </location>
</feature>
<dbReference type="OrthoDB" id="9793824at2"/>
<feature type="transmembrane region" description="Helical" evidence="6">
    <location>
        <begin position="105"/>
        <end position="126"/>
    </location>
</feature>
<evidence type="ECO:0000259" key="8">
    <source>
        <dbReference type="Pfam" id="PF14237"/>
    </source>
</evidence>
<keyword evidence="4 6" id="KW-1133">Transmembrane helix</keyword>
<dbReference type="Pfam" id="PF06271">
    <property type="entry name" value="RDD"/>
    <property type="match status" value="1"/>
</dbReference>
<dbReference type="InterPro" id="IPR051791">
    <property type="entry name" value="Pra-immunoreactive"/>
</dbReference>
<keyword evidence="10" id="KW-1185">Reference proteome</keyword>
<dbReference type="GO" id="GO:0005886">
    <property type="term" value="C:plasma membrane"/>
    <property type="evidence" value="ECO:0007669"/>
    <property type="project" value="UniProtKB-SubCell"/>
</dbReference>
<protein>
    <submittedName>
        <fullName evidence="9">Putative RDD family membrane protein YckC</fullName>
    </submittedName>
</protein>
<dbReference type="InterPro" id="IPR010432">
    <property type="entry name" value="RDD"/>
</dbReference>
<comment type="subcellular location">
    <subcellularLocation>
        <location evidence="1">Cell membrane</location>
        <topology evidence="1">Multi-pass membrane protein</topology>
    </subcellularLocation>
</comment>
<dbReference type="InterPro" id="IPR025640">
    <property type="entry name" value="GYF_2"/>
</dbReference>
<evidence type="ECO:0000313" key="9">
    <source>
        <dbReference type="EMBL" id="PRY49473.1"/>
    </source>
</evidence>
<proteinExistence type="predicted"/>
<evidence type="ECO:0000256" key="6">
    <source>
        <dbReference type="SAM" id="Phobius"/>
    </source>
</evidence>
<feature type="transmembrane region" description="Helical" evidence="6">
    <location>
        <begin position="162"/>
        <end position="180"/>
    </location>
</feature>
<evidence type="ECO:0000256" key="2">
    <source>
        <dbReference type="ARBA" id="ARBA00022475"/>
    </source>
</evidence>
<sequence>MEDAYIVVIEGKPQGPFSLTEMKSMNLMEGTFVKREGMSDYKEAHEIPELCELLGFRLTRAEAQYFASPDIRMLAALIDYGIILTFYLVIVLIVVSFIDAQYLKVAVTLSFLPVIPVVKFVMNVFMEASSRKGTFGKALLGIKVIRVDAEKMTLTQSFARNLYKLVSTLSLGVGYLAGFFDKRQQCWHDRLARTLVVKDRLL</sequence>
<keyword evidence="3 6" id="KW-0812">Transmembrane</keyword>
<feature type="domain" description="GYF" evidence="8">
    <location>
        <begin position="6"/>
        <end position="50"/>
    </location>
</feature>
<keyword evidence="5 6" id="KW-0472">Membrane</keyword>
<evidence type="ECO:0000313" key="10">
    <source>
        <dbReference type="Proteomes" id="UP000238034"/>
    </source>
</evidence>